<dbReference type="OrthoDB" id="9776502at2"/>
<evidence type="ECO:0000313" key="2">
    <source>
        <dbReference type="EMBL" id="RST90799.1"/>
    </source>
</evidence>
<keyword evidence="1" id="KW-1133">Transmembrane helix</keyword>
<dbReference type="GeneID" id="98569644"/>
<dbReference type="EMBL" id="NGJU01000038">
    <property type="protein sequence ID" value="RST90799.1"/>
    <property type="molecule type" value="Genomic_DNA"/>
</dbReference>
<sequence length="438" mass="46373">MKEKLRQSTFFVTGNNPPPVVSEQRKYLWIIGFSLLLITIGGLIETPRNLAWGLWQILVSSSVLVTDYFEIANTGSAFLNSGLVTLSSTLLAKRLNVKLSGPVTAALYTMCGFSFFGKNLLNSLPIMLGVLIFASLHKKKFSTYILVAFFGTALSPAVSLVAFGLGLNIGVGLALGLAVGLLIGLLLPALAVHFLSFHQGFSLYNIGFTAGIIGMFLTATMRLAGFEVINVSLLSTGNNLLLSVFLYSSFGILFLIGFFANNRSLNGYRGLIKSSGKLVTDFIALDGYGITLINMASLGVFATSYVLAVSGELNGAVIGGIFTLVGFGAFGCHLRNSLPIFVGVYLASFLTGTEINSTSALLAALFGTTLAPIAGYYGVIPGILAGSLHMALVSNVGFLHGGINLYNNGFSGGFTAAFLVPIFDSVKDMFEERAQTKS</sequence>
<protein>
    <recommendedName>
        <fullName evidence="4">DUF1576 domain-containing protein</fullName>
    </recommendedName>
</protein>
<feature type="transmembrane region" description="Helical" evidence="1">
    <location>
        <begin position="240"/>
        <end position="261"/>
    </location>
</feature>
<evidence type="ECO:0000256" key="1">
    <source>
        <dbReference type="SAM" id="Phobius"/>
    </source>
</evidence>
<feature type="transmembrane region" description="Helical" evidence="1">
    <location>
        <begin position="27"/>
        <end position="44"/>
    </location>
</feature>
<keyword evidence="1" id="KW-0472">Membrane</keyword>
<keyword evidence="1" id="KW-0812">Transmembrane</keyword>
<evidence type="ECO:0000313" key="3">
    <source>
        <dbReference type="Proteomes" id="UP000287239"/>
    </source>
</evidence>
<dbReference type="Proteomes" id="UP000287239">
    <property type="component" value="Unassembled WGS sequence"/>
</dbReference>
<feature type="transmembrane region" description="Helical" evidence="1">
    <location>
        <begin position="143"/>
        <end position="167"/>
    </location>
</feature>
<organism evidence="2 3">
    <name type="scientific">Vagococcus salmoninarum</name>
    <dbReference type="NCBI Taxonomy" id="2739"/>
    <lineage>
        <taxon>Bacteria</taxon>
        <taxon>Bacillati</taxon>
        <taxon>Bacillota</taxon>
        <taxon>Bacilli</taxon>
        <taxon>Lactobacillales</taxon>
        <taxon>Enterococcaceae</taxon>
        <taxon>Vagococcus</taxon>
    </lineage>
</organism>
<dbReference type="InterPro" id="IPR011470">
    <property type="entry name" value="DUF1576"/>
</dbReference>
<keyword evidence="3" id="KW-1185">Reference proteome</keyword>
<reference evidence="2 3" key="1">
    <citation type="submission" date="2017-05" db="EMBL/GenBank/DDBJ databases">
        <title>Vagococcus spp. assemblies.</title>
        <authorList>
            <person name="Gulvik C.A."/>
        </authorList>
    </citation>
    <scope>NUCLEOTIDE SEQUENCE [LARGE SCALE GENOMIC DNA]</scope>
    <source>
        <strain evidence="2 3">NCFB 2777</strain>
    </source>
</reference>
<feature type="transmembrane region" description="Helical" evidence="1">
    <location>
        <begin position="202"/>
        <end position="220"/>
    </location>
</feature>
<name>A0A429ZAR3_9ENTE</name>
<feature type="transmembrane region" description="Helical" evidence="1">
    <location>
        <begin position="282"/>
        <end position="307"/>
    </location>
</feature>
<feature type="transmembrane region" description="Helical" evidence="1">
    <location>
        <begin position="313"/>
        <end position="332"/>
    </location>
</feature>
<feature type="transmembrane region" description="Helical" evidence="1">
    <location>
        <begin position="173"/>
        <end position="195"/>
    </location>
</feature>
<dbReference type="RefSeq" id="WP_126782572.1">
    <property type="nucleotide sequence ID" value="NZ_JBQDMR010000009.1"/>
</dbReference>
<proteinExistence type="predicted"/>
<accession>A0A429ZAR3</accession>
<comment type="caution">
    <text evidence="2">The sequence shown here is derived from an EMBL/GenBank/DDBJ whole genome shotgun (WGS) entry which is preliminary data.</text>
</comment>
<dbReference type="Pfam" id="PF07613">
    <property type="entry name" value="DUF1576"/>
    <property type="match status" value="2"/>
</dbReference>
<evidence type="ECO:0008006" key="4">
    <source>
        <dbReference type="Google" id="ProtNLM"/>
    </source>
</evidence>
<feature type="transmembrane region" description="Helical" evidence="1">
    <location>
        <begin position="115"/>
        <end position="136"/>
    </location>
</feature>
<feature type="transmembrane region" description="Helical" evidence="1">
    <location>
        <begin position="405"/>
        <end position="423"/>
    </location>
</feature>
<gene>
    <name evidence="2" type="ORF">CBF35_14960</name>
</gene>
<dbReference type="AlphaFoldDB" id="A0A429ZAR3"/>